<evidence type="ECO:0000256" key="1">
    <source>
        <dbReference type="SAM" id="SignalP"/>
    </source>
</evidence>
<dbReference type="OrthoDB" id="5372286at2"/>
<gene>
    <name evidence="2" type="ORF">DW352_09360</name>
</gene>
<reference evidence="2 3" key="1">
    <citation type="submission" date="2018-07" db="EMBL/GenBank/DDBJ databases">
        <authorList>
            <person name="Quirk P.G."/>
            <person name="Krulwich T.A."/>
        </authorList>
    </citation>
    <scope>NUCLEOTIDE SEQUENCE [LARGE SCALE GENOMIC DNA]</scope>
    <source>
        <strain evidence="2 3">CC-BB4</strain>
    </source>
</reference>
<organism evidence="2 3">
    <name type="scientific">Pseudolabrys taiwanensis</name>
    <dbReference type="NCBI Taxonomy" id="331696"/>
    <lineage>
        <taxon>Bacteria</taxon>
        <taxon>Pseudomonadati</taxon>
        <taxon>Pseudomonadota</taxon>
        <taxon>Alphaproteobacteria</taxon>
        <taxon>Hyphomicrobiales</taxon>
        <taxon>Xanthobacteraceae</taxon>
        <taxon>Pseudolabrys</taxon>
    </lineage>
</organism>
<dbReference type="AlphaFoldDB" id="A0A345ZUU9"/>
<keyword evidence="1" id="KW-0732">Signal</keyword>
<dbReference type="Pfam" id="PF16930">
    <property type="entry name" value="Porin_5"/>
    <property type="match status" value="1"/>
</dbReference>
<name>A0A345ZUU9_9HYPH</name>
<proteinExistence type="predicted"/>
<evidence type="ECO:0000313" key="2">
    <source>
        <dbReference type="EMBL" id="AXK80696.1"/>
    </source>
</evidence>
<feature type="signal peptide" evidence="1">
    <location>
        <begin position="1"/>
        <end position="28"/>
    </location>
</feature>
<evidence type="ECO:0000313" key="3">
    <source>
        <dbReference type="Proteomes" id="UP000254889"/>
    </source>
</evidence>
<accession>A0A345ZUU9</accession>
<dbReference type="KEGG" id="ptaw:DW352_09360"/>
<evidence type="ECO:0008006" key="4">
    <source>
        <dbReference type="Google" id="ProtNLM"/>
    </source>
</evidence>
<dbReference type="EMBL" id="CP031417">
    <property type="protein sequence ID" value="AXK80696.1"/>
    <property type="molecule type" value="Genomic_DNA"/>
</dbReference>
<dbReference type="RefSeq" id="WP_115690598.1">
    <property type="nucleotide sequence ID" value="NZ_CP031417.1"/>
</dbReference>
<dbReference type="InterPro" id="IPR032638">
    <property type="entry name" value="Porin_5"/>
</dbReference>
<dbReference type="Proteomes" id="UP000254889">
    <property type="component" value="Chromosome"/>
</dbReference>
<protein>
    <recommendedName>
        <fullName evidence="4">Porin</fullName>
    </recommendedName>
</protein>
<feature type="chain" id="PRO_5016947360" description="Porin" evidence="1">
    <location>
        <begin position="29"/>
        <end position="615"/>
    </location>
</feature>
<keyword evidence="3" id="KW-1185">Reference proteome</keyword>
<sequence>MSKKKKRRLGTSLVAASLLMVSVAPVVAQDGSGKQAERPTVSKKKAVASSTTVNLVNLLIAQGTLTEEQGAALIKQAEEEAYIAREASRDATVKADEAAKAATAAAAAASPPGSKRVTYVPEVVKRQLRDDIRKEVMAQAKAENWASPGMYPEWASRIRFSGDIRGRYEGIWYPGGGYNSLGQIVDFNAINTGSPYDVSPLTQTDPPLYNTTQDRTRFRLRARLGMEADLYEGFTAGLRIGTGSDSAPTSGNQTLGGSGGNFSKYAIWLDRAFVKFEPFKNPGLTKLTGISGAPNSVAINVGRFDNPFWSPTDLVWNTNLGFDGIAGQAAYEVLPGFTPFVVGGAFPIFNTSLDFASTQAVKFDSADKYLFGGQLGFNWNIAPDVGLTFGAAYYDFSNVQGQLSSPCDISTQTACDTDHYRPSFAQKGNTYMPLRDIVPPAGWGGGVYAQPQYFGLASAFRPVTLSARLDLAQFDPINIRIDGEYVWNTAFNKDAINGVAVNNRGPDISTSTPGAFEGGNSGWMARLTVGNTKIAGFGDWNAHVGYKYLESDAMIDAFVDSDFGLGGTNLKGYFVGGNYGLAKNVWASARWMSANAIAGAPYAVDVFQLDLNAKF</sequence>